<name>A0A851G910_9BACT</name>
<dbReference type="EMBL" id="JACBAZ010000001">
    <property type="protein sequence ID" value="NWK54093.1"/>
    <property type="molecule type" value="Genomic_DNA"/>
</dbReference>
<gene>
    <name evidence="1" type="ORF">HW115_00600</name>
</gene>
<proteinExistence type="predicted"/>
<protein>
    <submittedName>
        <fullName evidence="1">Uncharacterized protein</fullName>
    </submittedName>
</protein>
<comment type="caution">
    <text evidence="1">The sequence shown here is derived from an EMBL/GenBank/DDBJ whole genome shotgun (WGS) entry which is preliminary data.</text>
</comment>
<reference evidence="1 2" key="1">
    <citation type="submission" date="2020-07" db="EMBL/GenBank/DDBJ databases">
        <title>Roseicoccus Jingziensis gen. nov., sp. nov., isolated from coastal seawater.</title>
        <authorList>
            <person name="Feng X."/>
        </authorList>
    </citation>
    <scope>NUCLEOTIDE SEQUENCE [LARGE SCALE GENOMIC DNA]</scope>
    <source>
        <strain evidence="1 2">N1E253</strain>
    </source>
</reference>
<evidence type="ECO:0000313" key="2">
    <source>
        <dbReference type="Proteomes" id="UP000557872"/>
    </source>
</evidence>
<evidence type="ECO:0000313" key="1">
    <source>
        <dbReference type="EMBL" id="NWK54093.1"/>
    </source>
</evidence>
<dbReference type="AlphaFoldDB" id="A0A851G910"/>
<keyword evidence="2" id="KW-1185">Reference proteome</keyword>
<dbReference type="RefSeq" id="WP_227021194.1">
    <property type="nucleotide sequence ID" value="NZ_JACBAZ010000001.1"/>
</dbReference>
<sequence length="300" mass="32807">MYIKTMIAVTSGLALLCFPSCKKTSTGQGGAAPEVEEKDQSYVLYKEGYSLPVGTVITESSVNMMKDARLEVAMMGQVSKGTMESKGETVEVTTYDSESQRTLFFEKDQEIKKSEMDGKEEPEQTLTKPMQGKSVVLSKDDQGVWSAKLKEGEPTEEIQKKIDKLVKSQNTEEGAEMYGAAPRKIGDTWEVDIAKLSAFDVADGDSEGTIKLTFQSVEEFEGMRCAVLSADLEMVSELDQGMKMKLKGTVTVLRSLDYFEDLKMKVEADVKLTGAIGNGAGSVKMTGKMVADGKKMLKLP</sequence>
<organism evidence="1 2">
    <name type="scientific">Oceaniferula marina</name>
    <dbReference type="NCBI Taxonomy" id="2748318"/>
    <lineage>
        <taxon>Bacteria</taxon>
        <taxon>Pseudomonadati</taxon>
        <taxon>Verrucomicrobiota</taxon>
        <taxon>Verrucomicrobiia</taxon>
        <taxon>Verrucomicrobiales</taxon>
        <taxon>Verrucomicrobiaceae</taxon>
        <taxon>Oceaniferula</taxon>
    </lineage>
</organism>
<accession>A0A851G910</accession>
<dbReference type="Proteomes" id="UP000557872">
    <property type="component" value="Unassembled WGS sequence"/>
</dbReference>